<dbReference type="AlphaFoldDB" id="A0A9W6PIM4"/>
<sequence length="174" mass="19057">MRTIELTCDPAFDRAVRTVWRQLADGGVDSLADNPHPGHRPHLTLAVCGGIAPDRLAAVDELLSGALPLRVRLSGLLSFAARSRRRVLSWGVVPGPELVDLHREVWRLLADEPDPDPLYLPGRWMPHLGLTRRVEPDALALAHRLLGRHPDLVGVFDAARSFDADSRSTVPLGA</sequence>
<dbReference type="Pfam" id="PF13563">
    <property type="entry name" value="2_5_RNA_ligase2"/>
    <property type="match status" value="1"/>
</dbReference>
<dbReference type="EMBL" id="BSRX01000031">
    <property type="protein sequence ID" value="GLW56889.1"/>
    <property type="molecule type" value="Genomic_DNA"/>
</dbReference>
<name>A0A9W6PIM4_9ACTN</name>
<dbReference type="Gene3D" id="3.90.1140.10">
    <property type="entry name" value="Cyclic phosphodiesterase"/>
    <property type="match status" value="1"/>
</dbReference>
<protein>
    <recommendedName>
        <fullName evidence="3">2'-5' RNA ligase family protein</fullName>
    </recommendedName>
</protein>
<dbReference type="RefSeq" id="WP_033252156.1">
    <property type="nucleotide sequence ID" value="NZ_BSRX01000031.1"/>
</dbReference>
<accession>A0A9W6PIM4</accession>
<dbReference type="SUPFAM" id="SSF55144">
    <property type="entry name" value="LigT-like"/>
    <property type="match status" value="1"/>
</dbReference>
<dbReference type="InterPro" id="IPR009097">
    <property type="entry name" value="Cyclic_Pdiesterase"/>
</dbReference>
<evidence type="ECO:0000313" key="1">
    <source>
        <dbReference type="EMBL" id="GLW56889.1"/>
    </source>
</evidence>
<proteinExistence type="predicted"/>
<dbReference type="Proteomes" id="UP001165143">
    <property type="component" value="Unassembled WGS sequence"/>
</dbReference>
<evidence type="ECO:0000313" key="2">
    <source>
        <dbReference type="Proteomes" id="UP001165143"/>
    </source>
</evidence>
<reference evidence="1" key="1">
    <citation type="submission" date="2023-02" db="EMBL/GenBank/DDBJ databases">
        <title>Kitasatospora phosalacinea NBRC 14362.</title>
        <authorList>
            <person name="Ichikawa N."/>
            <person name="Sato H."/>
            <person name="Tonouchi N."/>
        </authorList>
    </citation>
    <scope>NUCLEOTIDE SEQUENCE</scope>
    <source>
        <strain evidence="1">NBRC 14362</strain>
    </source>
</reference>
<dbReference type="OrthoDB" id="3397424at2"/>
<organism evidence="1 2">
    <name type="scientific">Kitasatospora phosalacinea</name>
    <dbReference type="NCBI Taxonomy" id="2065"/>
    <lineage>
        <taxon>Bacteria</taxon>
        <taxon>Bacillati</taxon>
        <taxon>Actinomycetota</taxon>
        <taxon>Actinomycetes</taxon>
        <taxon>Kitasatosporales</taxon>
        <taxon>Streptomycetaceae</taxon>
        <taxon>Kitasatospora</taxon>
    </lineage>
</organism>
<gene>
    <name evidence="1" type="ORF">Kpho01_49000</name>
</gene>
<comment type="caution">
    <text evidence="1">The sequence shown here is derived from an EMBL/GenBank/DDBJ whole genome shotgun (WGS) entry which is preliminary data.</text>
</comment>
<evidence type="ECO:0008006" key="3">
    <source>
        <dbReference type="Google" id="ProtNLM"/>
    </source>
</evidence>